<dbReference type="Proteomes" id="UP001595685">
    <property type="component" value="Unassembled WGS sequence"/>
</dbReference>
<dbReference type="PANTHER" id="PTHR21237:SF23">
    <property type="entry name" value="GRPE PROTEIN HOMOLOG, MITOCHONDRIAL"/>
    <property type="match status" value="1"/>
</dbReference>
<evidence type="ECO:0000313" key="8">
    <source>
        <dbReference type="Proteomes" id="UP001595685"/>
    </source>
</evidence>
<dbReference type="SUPFAM" id="SSF58014">
    <property type="entry name" value="Coiled-coil domain of nucleotide exchange factor GrpE"/>
    <property type="match status" value="1"/>
</dbReference>
<comment type="caution">
    <text evidence="7">The sequence shown here is derived from an EMBL/GenBank/DDBJ whole genome shotgun (WGS) entry which is preliminary data.</text>
</comment>
<protein>
    <recommendedName>
        <fullName evidence="3 4">Protein GrpE</fullName>
    </recommendedName>
    <alternativeName>
        <fullName evidence="3">HSP-70 cofactor</fullName>
    </alternativeName>
</protein>
<evidence type="ECO:0000256" key="5">
    <source>
        <dbReference type="RuleBase" id="RU004478"/>
    </source>
</evidence>
<keyword evidence="3 4" id="KW-0346">Stress response</keyword>
<gene>
    <name evidence="3 7" type="primary">grpE</name>
    <name evidence="7" type="ORF">ACFOLH_11560</name>
</gene>
<dbReference type="EMBL" id="JBHRWW010000007">
    <property type="protein sequence ID" value="MFC3688979.1"/>
    <property type="molecule type" value="Genomic_DNA"/>
</dbReference>
<evidence type="ECO:0000256" key="6">
    <source>
        <dbReference type="SAM" id="MobiDB-lite"/>
    </source>
</evidence>
<name>A0ABV7WGP7_9MICO</name>
<proteinExistence type="inferred from homology"/>
<comment type="subcellular location">
    <subcellularLocation>
        <location evidence="3">Cytoplasm</location>
    </subcellularLocation>
</comment>
<evidence type="ECO:0000256" key="2">
    <source>
        <dbReference type="ARBA" id="ARBA00023186"/>
    </source>
</evidence>
<evidence type="ECO:0000313" key="7">
    <source>
        <dbReference type="EMBL" id="MFC3688979.1"/>
    </source>
</evidence>
<dbReference type="PANTHER" id="PTHR21237">
    <property type="entry name" value="GRPE PROTEIN"/>
    <property type="match status" value="1"/>
</dbReference>
<dbReference type="Pfam" id="PF01025">
    <property type="entry name" value="GrpE"/>
    <property type="match status" value="1"/>
</dbReference>
<comment type="subunit">
    <text evidence="3">Homodimer.</text>
</comment>
<dbReference type="HAMAP" id="MF_01151">
    <property type="entry name" value="GrpE"/>
    <property type="match status" value="1"/>
</dbReference>
<evidence type="ECO:0000256" key="1">
    <source>
        <dbReference type="ARBA" id="ARBA00009054"/>
    </source>
</evidence>
<evidence type="ECO:0000256" key="4">
    <source>
        <dbReference type="RuleBase" id="RU000639"/>
    </source>
</evidence>
<dbReference type="RefSeq" id="WP_376984066.1">
    <property type="nucleotide sequence ID" value="NZ_JBHRWW010000007.1"/>
</dbReference>
<dbReference type="InterPro" id="IPR000740">
    <property type="entry name" value="GrpE"/>
</dbReference>
<dbReference type="PROSITE" id="PS01071">
    <property type="entry name" value="GRPE"/>
    <property type="match status" value="1"/>
</dbReference>
<accession>A0ABV7WGP7</accession>
<dbReference type="SUPFAM" id="SSF51064">
    <property type="entry name" value="Head domain of nucleotide exchange factor GrpE"/>
    <property type="match status" value="1"/>
</dbReference>
<evidence type="ECO:0000256" key="3">
    <source>
        <dbReference type="HAMAP-Rule" id="MF_01151"/>
    </source>
</evidence>
<dbReference type="InterPro" id="IPR013805">
    <property type="entry name" value="GrpE_CC"/>
</dbReference>
<dbReference type="PRINTS" id="PR00773">
    <property type="entry name" value="GRPEPROTEIN"/>
</dbReference>
<dbReference type="Gene3D" id="3.90.20.20">
    <property type="match status" value="1"/>
</dbReference>
<feature type="region of interest" description="Disordered" evidence="6">
    <location>
        <begin position="1"/>
        <end position="60"/>
    </location>
</feature>
<dbReference type="InterPro" id="IPR009012">
    <property type="entry name" value="GrpE_head"/>
</dbReference>
<reference evidence="8" key="1">
    <citation type="journal article" date="2019" name="Int. J. Syst. Evol. Microbiol.">
        <title>The Global Catalogue of Microorganisms (GCM) 10K type strain sequencing project: providing services to taxonomists for standard genome sequencing and annotation.</title>
        <authorList>
            <consortium name="The Broad Institute Genomics Platform"/>
            <consortium name="The Broad Institute Genome Sequencing Center for Infectious Disease"/>
            <person name="Wu L."/>
            <person name="Ma J."/>
        </authorList>
    </citation>
    <scope>NUCLEOTIDE SEQUENCE [LARGE SCALE GENOMIC DNA]</scope>
    <source>
        <strain evidence="8">NCAIM B.02333</strain>
    </source>
</reference>
<keyword evidence="2 3" id="KW-0143">Chaperone</keyword>
<keyword evidence="8" id="KW-1185">Reference proteome</keyword>
<comment type="similarity">
    <text evidence="1 3 5">Belongs to the GrpE family.</text>
</comment>
<organism evidence="7 8">
    <name type="scientific">Aquipuribacter hungaricus</name>
    <dbReference type="NCBI Taxonomy" id="545624"/>
    <lineage>
        <taxon>Bacteria</taxon>
        <taxon>Bacillati</taxon>
        <taxon>Actinomycetota</taxon>
        <taxon>Actinomycetes</taxon>
        <taxon>Micrococcales</taxon>
        <taxon>Intrasporangiaceae</taxon>
        <taxon>Aquipuribacter</taxon>
    </lineage>
</organism>
<dbReference type="Gene3D" id="2.30.22.10">
    <property type="entry name" value="Head domain of nucleotide exchange factor GrpE"/>
    <property type="match status" value="1"/>
</dbReference>
<sequence>MTDQPTGRPDQGQDQAPGQASDLASDGAPRTEPGSDLPGPGAGDLHDLAEGVAGTSAEAAAAAPAGGAGAADGSDPLGDALGLAEQRLGDLLRERAEFVNYRRRVERDRDVAGEQGKAAVLLALLPVLDDIDGARTHGDLTGPFASVADKLDATLRRLGLEPFGEAGDVFDPALHEALLQDGATQVDVPTCTQVLQRGYRTGERVLRPARVAVASPS</sequence>
<comment type="function">
    <text evidence="3 4">Participates actively in the response to hyperosmotic and heat shock by preventing the aggregation of stress-denatured proteins, in association with DnaK and GrpE. It is the nucleotide exchange factor for DnaK and may function as a thermosensor. Unfolded proteins bind initially to DnaJ; upon interaction with the DnaJ-bound protein, DnaK hydrolyzes its bound ATP, resulting in the formation of a stable complex. GrpE releases ADP from DnaK; ATP binding to DnaK triggers the release of the substrate protein, thus completing the reaction cycle. Several rounds of ATP-dependent interactions between DnaJ, DnaK and GrpE are required for fully efficient folding.</text>
</comment>
<feature type="compositionally biased region" description="Low complexity" evidence="6">
    <location>
        <begin position="50"/>
        <end position="60"/>
    </location>
</feature>
<keyword evidence="3" id="KW-0963">Cytoplasm</keyword>